<dbReference type="Pfam" id="PF13442">
    <property type="entry name" value="Cytochrome_CBB3"/>
    <property type="match status" value="1"/>
</dbReference>
<dbReference type="STRING" id="1184151.AW736_01415"/>
<gene>
    <name evidence="6" type="ORF">AW736_01415</name>
</gene>
<dbReference type="Gene3D" id="1.10.760.10">
    <property type="entry name" value="Cytochrome c-like domain"/>
    <property type="match status" value="1"/>
</dbReference>
<evidence type="ECO:0000313" key="7">
    <source>
        <dbReference type="Proteomes" id="UP000078486"/>
    </source>
</evidence>
<evidence type="ECO:0000259" key="5">
    <source>
        <dbReference type="PROSITE" id="PS51007"/>
    </source>
</evidence>
<feature type="domain" description="Cytochrome c" evidence="5">
    <location>
        <begin position="105"/>
        <end position="190"/>
    </location>
</feature>
<proteinExistence type="predicted"/>
<dbReference type="RefSeq" id="WP_068768495.1">
    <property type="nucleotide sequence ID" value="NZ_CP109796.1"/>
</dbReference>
<dbReference type="PANTHER" id="PTHR40394">
    <property type="entry name" value="LIPOPROTEIN-RELATED"/>
    <property type="match status" value="1"/>
</dbReference>
<evidence type="ECO:0000256" key="4">
    <source>
        <dbReference type="PROSITE-ProRule" id="PRU00433"/>
    </source>
</evidence>
<dbReference type="SUPFAM" id="SSF46626">
    <property type="entry name" value="Cytochrome c"/>
    <property type="match status" value="1"/>
</dbReference>
<keyword evidence="3 4" id="KW-0408">Iron</keyword>
<comment type="caution">
    <text evidence="6">The sequence shown here is derived from an EMBL/GenBank/DDBJ whole genome shotgun (WGS) entry which is preliminary data.</text>
</comment>
<keyword evidence="2 4" id="KW-0479">Metal-binding</keyword>
<dbReference type="PROSITE" id="PS51007">
    <property type="entry name" value="CYTC"/>
    <property type="match status" value="1"/>
</dbReference>
<dbReference type="InterPro" id="IPR036909">
    <property type="entry name" value="Cyt_c-like_dom_sf"/>
</dbReference>
<evidence type="ECO:0000256" key="3">
    <source>
        <dbReference type="ARBA" id="ARBA00023004"/>
    </source>
</evidence>
<name>A0A178IR33_9BACT</name>
<dbReference type="Proteomes" id="UP000078486">
    <property type="component" value="Unassembled WGS sequence"/>
</dbReference>
<evidence type="ECO:0000313" key="6">
    <source>
        <dbReference type="EMBL" id="OAM91726.1"/>
    </source>
</evidence>
<evidence type="ECO:0000256" key="1">
    <source>
        <dbReference type="ARBA" id="ARBA00022617"/>
    </source>
</evidence>
<reference evidence="6 7" key="1">
    <citation type="submission" date="2016-01" db="EMBL/GenBank/DDBJ databases">
        <title>High potential of lignocellulose degradation of a new Verrucomicrobia species.</title>
        <authorList>
            <person name="Wang Y."/>
            <person name="Shi Y."/>
            <person name="Qiu Z."/>
            <person name="Liu S."/>
            <person name="Yang H."/>
        </authorList>
    </citation>
    <scope>NUCLEOTIDE SEQUENCE [LARGE SCALE GENOMIC DNA]</scope>
    <source>
        <strain evidence="6 7">TSB47</strain>
    </source>
</reference>
<evidence type="ECO:0000256" key="2">
    <source>
        <dbReference type="ARBA" id="ARBA00022723"/>
    </source>
</evidence>
<protein>
    <submittedName>
        <fullName evidence="6">Cytochrome C</fullName>
    </submittedName>
</protein>
<sequence length="211" mass="23468">MRYAYLALALFCVALVSILGFRGMTSTRPPNEVFPNTFFPEMSRQAKFKPQASTPFFADGRTDRPLPAGVVPRGELREDDFLYQGKDAKGEFARGFPEEILINAQLMARGQERYNIYCIPCHGALGDGNGITKSYGMGTTPTYHDDRLRQMPEGEIFNTITHGKGTMMSYADKLSPQDRWAVIAYVRALQRAETGAPADVPPSHKPELGLK</sequence>
<dbReference type="GO" id="GO:0046872">
    <property type="term" value="F:metal ion binding"/>
    <property type="evidence" value="ECO:0007669"/>
    <property type="project" value="UniProtKB-KW"/>
</dbReference>
<dbReference type="PANTHER" id="PTHR40394:SF2">
    <property type="entry name" value="QUINOL:CYTOCHROME C OXIDOREDUCTASE MEMBRANE PROTEIN"/>
    <property type="match status" value="1"/>
</dbReference>
<accession>A0A178IR33</accession>
<dbReference type="OrthoDB" id="9773456at2"/>
<dbReference type="GO" id="GO:0009055">
    <property type="term" value="F:electron transfer activity"/>
    <property type="evidence" value="ECO:0007669"/>
    <property type="project" value="InterPro"/>
</dbReference>
<dbReference type="InterPro" id="IPR009056">
    <property type="entry name" value="Cyt_c-like_dom"/>
</dbReference>
<organism evidence="6 7">
    <name type="scientific">Termitidicoccus mucosus</name>
    <dbReference type="NCBI Taxonomy" id="1184151"/>
    <lineage>
        <taxon>Bacteria</taxon>
        <taxon>Pseudomonadati</taxon>
        <taxon>Verrucomicrobiota</taxon>
        <taxon>Opitutia</taxon>
        <taxon>Opitutales</taxon>
        <taxon>Opitutaceae</taxon>
        <taxon>Termitidicoccus</taxon>
    </lineage>
</organism>
<dbReference type="AlphaFoldDB" id="A0A178IR33"/>
<keyword evidence="7" id="KW-1185">Reference proteome</keyword>
<keyword evidence="1 4" id="KW-0349">Heme</keyword>
<dbReference type="EMBL" id="LRRQ01000015">
    <property type="protein sequence ID" value="OAM91726.1"/>
    <property type="molecule type" value="Genomic_DNA"/>
</dbReference>
<dbReference type="GO" id="GO:0020037">
    <property type="term" value="F:heme binding"/>
    <property type="evidence" value="ECO:0007669"/>
    <property type="project" value="InterPro"/>
</dbReference>